<dbReference type="EMBL" id="CP041040">
    <property type="protein sequence ID" value="QDE34182.1"/>
    <property type="molecule type" value="Genomic_DNA"/>
</dbReference>
<evidence type="ECO:0000256" key="3">
    <source>
        <dbReference type="ARBA" id="ARBA00022553"/>
    </source>
</evidence>
<comment type="catalytic activity">
    <reaction evidence="1">
        <text>ATP + protein L-histidine = ADP + protein N-phospho-L-histidine.</text>
        <dbReference type="EC" id="2.7.13.3"/>
    </reaction>
</comment>
<dbReference type="AlphaFoldDB" id="A0A4Y5YMY9"/>
<keyword evidence="4" id="KW-0808">Transferase</keyword>
<dbReference type="EC" id="2.7.13.3" evidence="2"/>
<keyword evidence="8" id="KW-0902">Two-component regulatory system</keyword>
<proteinExistence type="predicted"/>
<keyword evidence="6" id="KW-0418">Kinase</keyword>
<feature type="region of interest" description="Disordered" evidence="9">
    <location>
        <begin position="211"/>
        <end position="231"/>
    </location>
</feature>
<organism evidence="11 12">
    <name type="scientific">Microbacterium foliorum</name>
    <dbReference type="NCBI Taxonomy" id="104336"/>
    <lineage>
        <taxon>Bacteria</taxon>
        <taxon>Bacillati</taxon>
        <taxon>Actinomycetota</taxon>
        <taxon>Actinomycetes</taxon>
        <taxon>Micrococcales</taxon>
        <taxon>Microbacteriaceae</taxon>
        <taxon>Microbacterium</taxon>
    </lineage>
</organism>
<dbReference type="InterPro" id="IPR005467">
    <property type="entry name" value="His_kinase_dom"/>
</dbReference>
<protein>
    <recommendedName>
        <fullName evidence="2">histidine kinase</fullName>
        <ecNumber evidence="2">2.7.13.3</ecNumber>
    </recommendedName>
</protein>
<evidence type="ECO:0000256" key="6">
    <source>
        <dbReference type="ARBA" id="ARBA00022777"/>
    </source>
</evidence>
<keyword evidence="5" id="KW-0547">Nucleotide-binding</keyword>
<dbReference type="InterPro" id="IPR016120">
    <property type="entry name" value="Sig_transdc_His_kin_SpoOB"/>
</dbReference>
<gene>
    <name evidence="11" type="ORF">FIV50_04880</name>
</gene>
<dbReference type="GO" id="GO:0005524">
    <property type="term" value="F:ATP binding"/>
    <property type="evidence" value="ECO:0007669"/>
    <property type="project" value="UniProtKB-KW"/>
</dbReference>
<dbReference type="SUPFAM" id="SSF55890">
    <property type="entry name" value="Sporulation response regulatory protein Spo0B"/>
    <property type="match status" value="1"/>
</dbReference>
<feature type="domain" description="Histidine kinase" evidence="10">
    <location>
        <begin position="119"/>
        <end position="218"/>
    </location>
</feature>
<evidence type="ECO:0000256" key="4">
    <source>
        <dbReference type="ARBA" id="ARBA00022679"/>
    </source>
</evidence>
<name>A0A4Y5YMY9_9MICO</name>
<evidence type="ECO:0000259" key="10">
    <source>
        <dbReference type="PROSITE" id="PS50109"/>
    </source>
</evidence>
<dbReference type="InterPro" id="IPR036890">
    <property type="entry name" value="HATPase_C_sf"/>
</dbReference>
<dbReference type="Pfam" id="PF02518">
    <property type="entry name" value="HATPase_c"/>
    <property type="match status" value="1"/>
</dbReference>
<evidence type="ECO:0000256" key="7">
    <source>
        <dbReference type="ARBA" id="ARBA00022840"/>
    </source>
</evidence>
<dbReference type="InterPro" id="IPR003594">
    <property type="entry name" value="HATPase_dom"/>
</dbReference>
<accession>A0A4Y5YMY9</accession>
<dbReference type="OrthoDB" id="9792686at2"/>
<dbReference type="PANTHER" id="PTHR44936:SF10">
    <property type="entry name" value="SENSOR PROTEIN RSTB"/>
    <property type="match status" value="1"/>
</dbReference>
<dbReference type="SMART" id="SM00387">
    <property type="entry name" value="HATPase_c"/>
    <property type="match status" value="1"/>
</dbReference>
<evidence type="ECO:0000313" key="11">
    <source>
        <dbReference type="EMBL" id="QDE34182.1"/>
    </source>
</evidence>
<sequence>MVVLQDRSELDAMLETLELERTRTETLRIETHDFENRMHVVSGLLGLGDLDDARAYLAALPRGERPGDARQWAPLRSPLMAALLASRQAQAKTRGIELALTDDSRIDTGFVCGPEEITVVGNLVSNAIEAAHDSVDVFLRGDAEGLDIVVDDDGAGLADDEAEAVFAPGNTSKTADAWRHGIGLDVVRAYVQERGGFVSVGRADAGGARFTAHLPSATPTDDDTANKEPNA</sequence>
<evidence type="ECO:0000256" key="8">
    <source>
        <dbReference type="ARBA" id="ARBA00023012"/>
    </source>
</evidence>
<dbReference type="RefSeq" id="WP_140036454.1">
    <property type="nucleotide sequence ID" value="NZ_CP041040.1"/>
</dbReference>
<dbReference type="InterPro" id="IPR004358">
    <property type="entry name" value="Sig_transdc_His_kin-like_C"/>
</dbReference>
<dbReference type="SUPFAM" id="SSF55874">
    <property type="entry name" value="ATPase domain of HSP90 chaperone/DNA topoisomerase II/histidine kinase"/>
    <property type="match status" value="1"/>
</dbReference>
<dbReference type="PRINTS" id="PR00344">
    <property type="entry name" value="BCTRLSENSOR"/>
</dbReference>
<evidence type="ECO:0000313" key="12">
    <source>
        <dbReference type="Proteomes" id="UP000316125"/>
    </source>
</evidence>
<dbReference type="InterPro" id="IPR050980">
    <property type="entry name" value="2C_sensor_his_kinase"/>
</dbReference>
<dbReference type="Gene3D" id="1.10.287.130">
    <property type="match status" value="1"/>
</dbReference>
<evidence type="ECO:0000256" key="5">
    <source>
        <dbReference type="ARBA" id="ARBA00022741"/>
    </source>
</evidence>
<dbReference type="PROSITE" id="PS50109">
    <property type="entry name" value="HIS_KIN"/>
    <property type="match status" value="1"/>
</dbReference>
<keyword evidence="3" id="KW-0597">Phosphoprotein</keyword>
<dbReference type="Gene3D" id="3.30.565.10">
    <property type="entry name" value="Histidine kinase-like ATPase, C-terminal domain"/>
    <property type="match status" value="1"/>
</dbReference>
<evidence type="ECO:0000256" key="9">
    <source>
        <dbReference type="SAM" id="MobiDB-lite"/>
    </source>
</evidence>
<evidence type="ECO:0000256" key="2">
    <source>
        <dbReference type="ARBA" id="ARBA00012438"/>
    </source>
</evidence>
<dbReference type="PANTHER" id="PTHR44936">
    <property type="entry name" value="SENSOR PROTEIN CREC"/>
    <property type="match status" value="1"/>
</dbReference>
<evidence type="ECO:0000256" key="1">
    <source>
        <dbReference type="ARBA" id="ARBA00000085"/>
    </source>
</evidence>
<keyword evidence="7" id="KW-0067">ATP-binding</keyword>
<dbReference type="GO" id="GO:0000155">
    <property type="term" value="F:phosphorelay sensor kinase activity"/>
    <property type="evidence" value="ECO:0007669"/>
    <property type="project" value="InterPro"/>
</dbReference>
<dbReference type="Proteomes" id="UP000316125">
    <property type="component" value="Chromosome"/>
</dbReference>
<reference evidence="11 12" key="1">
    <citation type="submission" date="2019-06" db="EMBL/GenBank/DDBJ databases">
        <title>Complete genome of Microbacterium foliorum M2.</title>
        <authorList>
            <person name="Cao G."/>
        </authorList>
    </citation>
    <scope>NUCLEOTIDE SEQUENCE [LARGE SCALE GENOMIC DNA]</scope>
    <source>
        <strain evidence="11 12">M2</strain>
    </source>
</reference>